<protein>
    <recommendedName>
        <fullName evidence="3">F-box domain-containing protein</fullName>
    </recommendedName>
</protein>
<evidence type="ECO:0000313" key="2">
    <source>
        <dbReference type="Proteomes" id="UP001342314"/>
    </source>
</evidence>
<evidence type="ECO:0000313" key="1">
    <source>
        <dbReference type="EMBL" id="GJN90391.1"/>
    </source>
</evidence>
<sequence>MLDRLPAELILELAALVAPRRESHVAWLAWRSRILRLCLVCRYLRSVLEPVVWETVWAGEIELARIAQCARVSSETACPHETCACVARQDGAGWHRVKRLRLDGRFQEGLVVGPADIEVYSQLESLEVDNCRLSLTASLSPIHHLTSLWLDTINITHVQWEVLTSDHVTPNLRYLSVRRLHSGAVGFTQAETAFYFPHFAPDLVQRLGVLQVDLTDRPLFPPDLFTLECPVVLTWRCWHAAPSSLAAVSRHPRHLVIGHVYGNPAQSKQWFVNSEQRLVEWVKYRSPGARTLILPAGLSPYNRANDPYVRLGIQHLLAECAKNRVLVEWHHQENWQEEYRLHRVLEERRFASA</sequence>
<accession>A0AAV5GCV2</accession>
<reference evidence="1 2" key="1">
    <citation type="submission" date="2021-12" db="EMBL/GenBank/DDBJ databases">
        <title>High titer production of polyol ester of fatty acids by Rhodotorula paludigena BS15 towards product separation-free biomass refinery.</title>
        <authorList>
            <person name="Mano J."/>
            <person name="Ono H."/>
            <person name="Tanaka T."/>
            <person name="Naito K."/>
            <person name="Sushida H."/>
            <person name="Ike M."/>
            <person name="Tokuyasu K."/>
            <person name="Kitaoka M."/>
        </authorList>
    </citation>
    <scope>NUCLEOTIDE SEQUENCE [LARGE SCALE GENOMIC DNA]</scope>
    <source>
        <strain evidence="1 2">BS15</strain>
    </source>
</reference>
<keyword evidence="2" id="KW-1185">Reference proteome</keyword>
<proteinExistence type="predicted"/>
<evidence type="ECO:0008006" key="3">
    <source>
        <dbReference type="Google" id="ProtNLM"/>
    </source>
</evidence>
<gene>
    <name evidence="1" type="ORF">Rhopal_003402-T1</name>
</gene>
<dbReference type="AlphaFoldDB" id="A0AAV5GCV2"/>
<dbReference type="Proteomes" id="UP001342314">
    <property type="component" value="Unassembled WGS sequence"/>
</dbReference>
<dbReference type="SUPFAM" id="SSF52047">
    <property type="entry name" value="RNI-like"/>
    <property type="match status" value="1"/>
</dbReference>
<comment type="caution">
    <text evidence="1">The sequence shown here is derived from an EMBL/GenBank/DDBJ whole genome shotgun (WGS) entry which is preliminary data.</text>
</comment>
<name>A0AAV5GCV2_9BASI</name>
<dbReference type="EMBL" id="BQKY01000006">
    <property type="protein sequence ID" value="GJN90391.1"/>
    <property type="molecule type" value="Genomic_DNA"/>
</dbReference>
<organism evidence="1 2">
    <name type="scientific">Rhodotorula paludigena</name>
    <dbReference type="NCBI Taxonomy" id="86838"/>
    <lineage>
        <taxon>Eukaryota</taxon>
        <taxon>Fungi</taxon>
        <taxon>Dikarya</taxon>
        <taxon>Basidiomycota</taxon>
        <taxon>Pucciniomycotina</taxon>
        <taxon>Microbotryomycetes</taxon>
        <taxon>Sporidiobolales</taxon>
        <taxon>Sporidiobolaceae</taxon>
        <taxon>Rhodotorula</taxon>
    </lineage>
</organism>